<dbReference type="GO" id="GO:0016627">
    <property type="term" value="F:oxidoreductase activity, acting on the CH-CH group of donors"/>
    <property type="evidence" value="ECO:0007669"/>
    <property type="project" value="TreeGrafter"/>
</dbReference>
<dbReference type="GO" id="GO:0005829">
    <property type="term" value="C:cytosol"/>
    <property type="evidence" value="ECO:0007669"/>
    <property type="project" value="TreeGrafter"/>
</dbReference>
<reference evidence="3" key="1">
    <citation type="submission" date="2006-12" db="EMBL/GenBank/DDBJ databases">
        <title>Complete sequence of Mycobacterium vanbaalenii PYR-1.</title>
        <authorList>
            <consortium name="US DOE Joint Genome Institute"/>
            <person name="Copeland A."/>
            <person name="Lucas S."/>
            <person name="Lapidus A."/>
            <person name="Barry K."/>
            <person name="Detter J.C."/>
            <person name="Glavina del Rio T."/>
            <person name="Hammon N."/>
            <person name="Israni S."/>
            <person name="Dalin E."/>
            <person name="Tice H."/>
            <person name="Pitluck S."/>
            <person name="Singan V."/>
            <person name="Schmutz J."/>
            <person name="Larimer F."/>
            <person name="Land M."/>
            <person name="Hauser L."/>
            <person name="Kyrpides N."/>
            <person name="Anderson I.J."/>
            <person name="Miller C."/>
            <person name="Richardson P."/>
        </authorList>
    </citation>
    <scope>NUCLEOTIDE SEQUENCE [LARGE SCALE GENOMIC DNA]</scope>
    <source>
        <strain evidence="3">PYR-1</strain>
    </source>
</reference>
<name>A1TH58_MYCVP</name>
<evidence type="ECO:0000259" key="2">
    <source>
        <dbReference type="Pfam" id="PF01243"/>
    </source>
</evidence>
<protein>
    <submittedName>
        <fullName evidence="3">Pyridoxamine 5'-phosphate oxidase-related, FMN-binding protein</fullName>
    </submittedName>
</protein>
<dbReference type="PANTHER" id="PTHR35176">
    <property type="entry name" value="HEME OXYGENASE HI_0854-RELATED"/>
    <property type="match status" value="1"/>
</dbReference>
<dbReference type="Proteomes" id="UP000009159">
    <property type="component" value="Chromosome"/>
</dbReference>
<dbReference type="STRING" id="350058.Mvan_5743"/>
<dbReference type="HOGENOM" id="CLU_115786_0_0_11"/>
<dbReference type="InterPro" id="IPR011576">
    <property type="entry name" value="Pyridox_Oxase_N"/>
</dbReference>
<feature type="domain" description="Pyridoxamine 5'-phosphate oxidase N-terminal" evidence="2">
    <location>
        <begin position="32"/>
        <end position="161"/>
    </location>
</feature>
<dbReference type="eggNOG" id="COG3576">
    <property type="taxonomic scope" value="Bacteria"/>
</dbReference>
<accession>A1TH58</accession>
<dbReference type="InterPro" id="IPR052019">
    <property type="entry name" value="F420H2_bilvrd_red/Heme_oxyg"/>
</dbReference>
<keyword evidence="4" id="KW-1185">Reference proteome</keyword>
<dbReference type="EMBL" id="CP000511">
    <property type="protein sequence ID" value="ABM16508.1"/>
    <property type="molecule type" value="Genomic_DNA"/>
</dbReference>
<proteinExistence type="predicted"/>
<evidence type="ECO:0000313" key="4">
    <source>
        <dbReference type="Proteomes" id="UP000009159"/>
    </source>
</evidence>
<gene>
    <name evidence="3" type="ordered locus">Mvan_5743</name>
</gene>
<keyword evidence="1" id="KW-0560">Oxidoreductase</keyword>
<organism evidence="3 4">
    <name type="scientific">Mycolicibacterium vanbaalenii (strain DSM 7251 / JCM 13017 / BCRC 16820 / KCTC 9966 / NRRL B-24157 / PYR-1)</name>
    <name type="common">Mycobacterium vanbaalenii</name>
    <dbReference type="NCBI Taxonomy" id="350058"/>
    <lineage>
        <taxon>Bacteria</taxon>
        <taxon>Bacillati</taxon>
        <taxon>Actinomycetota</taxon>
        <taxon>Actinomycetes</taxon>
        <taxon>Mycobacteriales</taxon>
        <taxon>Mycobacteriaceae</taxon>
        <taxon>Mycolicibacterium</taxon>
    </lineage>
</organism>
<dbReference type="Gene3D" id="2.30.110.10">
    <property type="entry name" value="Electron Transport, Fmn-binding Protein, Chain A"/>
    <property type="match status" value="1"/>
</dbReference>
<dbReference type="InterPro" id="IPR012349">
    <property type="entry name" value="Split_barrel_FMN-bd"/>
</dbReference>
<dbReference type="NCBIfam" id="TIGR03668">
    <property type="entry name" value="Rv0121_F420"/>
    <property type="match status" value="1"/>
</dbReference>
<dbReference type="Pfam" id="PF01243">
    <property type="entry name" value="PNPOx_N"/>
    <property type="match status" value="1"/>
</dbReference>
<dbReference type="InterPro" id="IPR019967">
    <property type="entry name" value="F420-dep_enz_PPOX_Rv0121"/>
</dbReference>
<sequence length="164" mass="18264">MAQRLPPRDPAVNESDRSCEPYPGVMADFDHEAAFAAAPVAMLATAGLDAVPHLVPVVFAVPSHRSDILYTAVDAKPKTTQRLRRLTNIENNPAVSLLVDHYEDDWTRLWWVRADGKAAIHHSGVEMATGYTLLRAKYPQYQRVELNGPVITVEIDHWSSWHGG</sequence>
<dbReference type="SUPFAM" id="SSF50475">
    <property type="entry name" value="FMN-binding split barrel"/>
    <property type="match status" value="1"/>
</dbReference>
<dbReference type="GO" id="GO:0070967">
    <property type="term" value="F:coenzyme F420 binding"/>
    <property type="evidence" value="ECO:0007669"/>
    <property type="project" value="TreeGrafter"/>
</dbReference>
<evidence type="ECO:0000313" key="3">
    <source>
        <dbReference type="EMBL" id="ABM16508.1"/>
    </source>
</evidence>
<evidence type="ECO:0000256" key="1">
    <source>
        <dbReference type="ARBA" id="ARBA00023002"/>
    </source>
</evidence>
<dbReference type="AlphaFoldDB" id="A1TH58"/>
<dbReference type="PANTHER" id="PTHR35176:SF2">
    <property type="entry name" value="F420H(2)-DEPENDENT REDUCTASE RV1155"/>
    <property type="match status" value="1"/>
</dbReference>
<dbReference type="KEGG" id="mva:Mvan_5743"/>